<evidence type="ECO:0000256" key="2">
    <source>
        <dbReference type="SAM" id="Phobius"/>
    </source>
</evidence>
<evidence type="ECO:0000256" key="1">
    <source>
        <dbReference type="SAM" id="MobiDB-lite"/>
    </source>
</evidence>
<name>A0A1R2BDE5_9CILI</name>
<evidence type="ECO:0000313" key="3">
    <source>
        <dbReference type="EMBL" id="OMJ74801.1"/>
    </source>
</evidence>
<dbReference type="Proteomes" id="UP000187209">
    <property type="component" value="Unassembled WGS sequence"/>
</dbReference>
<accession>A0A1R2BDE5</accession>
<comment type="caution">
    <text evidence="3">The sequence shown here is derived from an EMBL/GenBank/DDBJ whole genome shotgun (WGS) entry which is preliminary data.</text>
</comment>
<organism evidence="3 4">
    <name type="scientific">Stentor coeruleus</name>
    <dbReference type="NCBI Taxonomy" id="5963"/>
    <lineage>
        <taxon>Eukaryota</taxon>
        <taxon>Sar</taxon>
        <taxon>Alveolata</taxon>
        <taxon>Ciliophora</taxon>
        <taxon>Postciliodesmatophora</taxon>
        <taxon>Heterotrichea</taxon>
        <taxon>Heterotrichida</taxon>
        <taxon>Stentoridae</taxon>
        <taxon>Stentor</taxon>
    </lineage>
</organism>
<sequence>MENNFVQHISPCVFSGPTDSFGVFQPQIPLPYTEKPKETKRKGRGRKKLRPGNPLKTEVLDKYWLRAFKNFIKTQYLEIKLISEDPEFWSWYMTKGKPGKNTAFLSYNSTYKETLFTNTNFCSLFAAWGLIYGFMISPKKILKASWEFYYNYLFQELIPRAFNQANQEHIKLYYQFIYNKVCASFTNLDSLPFIPSY</sequence>
<keyword evidence="2" id="KW-0812">Transmembrane</keyword>
<proteinExistence type="predicted"/>
<protein>
    <submittedName>
        <fullName evidence="3">Uncharacterized protein</fullName>
    </submittedName>
</protein>
<evidence type="ECO:0000313" key="4">
    <source>
        <dbReference type="Proteomes" id="UP000187209"/>
    </source>
</evidence>
<reference evidence="3 4" key="1">
    <citation type="submission" date="2016-11" db="EMBL/GenBank/DDBJ databases">
        <title>The macronuclear genome of Stentor coeruleus: a giant cell with tiny introns.</title>
        <authorList>
            <person name="Slabodnick M."/>
            <person name="Ruby J.G."/>
            <person name="Reiff S.B."/>
            <person name="Swart E.C."/>
            <person name="Gosai S."/>
            <person name="Prabakaran S."/>
            <person name="Witkowska E."/>
            <person name="Larue G.E."/>
            <person name="Fisher S."/>
            <person name="Freeman R.M."/>
            <person name="Gunawardena J."/>
            <person name="Chu W."/>
            <person name="Stover N.A."/>
            <person name="Gregory B.D."/>
            <person name="Nowacki M."/>
            <person name="Derisi J."/>
            <person name="Roy S.W."/>
            <person name="Marshall W.F."/>
            <person name="Sood P."/>
        </authorList>
    </citation>
    <scope>NUCLEOTIDE SEQUENCE [LARGE SCALE GENOMIC DNA]</scope>
    <source>
        <strain evidence="3">WM001</strain>
    </source>
</reference>
<keyword evidence="2" id="KW-1133">Transmembrane helix</keyword>
<keyword evidence="2" id="KW-0472">Membrane</keyword>
<feature type="compositionally biased region" description="Basic residues" evidence="1">
    <location>
        <begin position="38"/>
        <end position="50"/>
    </location>
</feature>
<feature type="region of interest" description="Disordered" evidence="1">
    <location>
        <begin position="30"/>
        <end position="53"/>
    </location>
</feature>
<dbReference type="AlphaFoldDB" id="A0A1R2BDE5"/>
<feature type="transmembrane region" description="Helical" evidence="2">
    <location>
        <begin position="115"/>
        <end position="135"/>
    </location>
</feature>
<keyword evidence="4" id="KW-1185">Reference proteome</keyword>
<dbReference type="EMBL" id="MPUH01000728">
    <property type="protein sequence ID" value="OMJ74801.1"/>
    <property type="molecule type" value="Genomic_DNA"/>
</dbReference>
<gene>
    <name evidence="3" type="ORF">SteCoe_26217</name>
</gene>